<evidence type="ECO:0000313" key="2">
    <source>
        <dbReference type="EMBL" id="KAF1940146.1"/>
    </source>
</evidence>
<dbReference type="AlphaFoldDB" id="A0A6A5SNJ6"/>
<feature type="chain" id="PRO_5025523488" description="F-box domain-containing protein" evidence="1">
    <location>
        <begin position="20"/>
        <end position="440"/>
    </location>
</feature>
<keyword evidence="3" id="KW-1185">Reference proteome</keyword>
<accession>A0A6A5SNJ6</accession>
<dbReference type="Proteomes" id="UP000800038">
    <property type="component" value="Unassembled WGS sequence"/>
</dbReference>
<gene>
    <name evidence="2" type="ORF">EJ02DRAFT_456322</name>
</gene>
<reference evidence="2" key="1">
    <citation type="journal article" date="2020" name="Stud. Mycol.">
        <title>101 Dothideomycetes genomes: a test case for predicting lifestyles and emergence of pathogens.</title>
        <authorList>
            <person name="Haridas S."/>
            <person name="Albert R."/>
            <person name="Binder M."/>
            <person name="Bloem J."/>
            <person name="Labutti K."/>
            <person name="Salamov A."/>
            <person name="Andreopoulos B."/>
            <person name="Baker S."/>
            <person name="Barry K."/>
            <person name="Bills G."/>
            <person name="Bluhm B."/>
            <person name="Cannon C."/>
            <person name="Castanera R."/>
            <person name="Culley D."/>
            <person name="Daum C."/>
            <person name="Ezra D."/>
            <person name="Gonzalez J."/>
            <person name="Henrissat B."/>
            <person name="Kuo A."/>
            <person name="Liang C."/>
            <person name="Lipzen A."/>
            <person name="Lutzoni F."/>
            <person name="Magnuson J."/>
            <person name="Mondo S."/>
            <person name="Nolan M."/>
            <person name="Ohm R."/>
            <person name="Pangilinan J."/>
            <person name="Park H.-J."/>
            <person name="Ramirez L."/>
            <person name="Alfaro M."/>
            <person name="Sun H."/>
            <person name="Tritt A."/>
            <person name="Yoshinaga Y."/>
            <person name="Zwiers L.-H."/>
            <person name="Turgeon B."/>
            <person name="Goodwin S."/>
            <person name="Spatafora J."/>
            <person name="Crous P."/>
            <person name="Grigoriev I."/>
        </authorList>
    </citation>
    <scope>NUCLEOTIDE SEQUENCE</scope>
    <source>
        <strain evidence="2">CBS 161.51</strain>
    </source>
</reference>
<sequence>MRLTILFLFTALLPSPILARHWTTKDECPTEIKTTISADPCQYYDCGDIPRFHTMDTVHAALLTCPNITTLDLRVTNTGCSSSPDRWNFPFKPAGGESYPNLKVLRLEGYDFKGNEQEWKYSVEHWSHAYWRWIKYGHWKKWLDWIRLPLEQRAKSNVELWIDAMDWSGIEELMIDATGSPTPEAVKKEFGKLTSLRRLETTDLPFIQALPNNSIEHLTWIGKTGYEDVQVILEHQGESLQSLEYRCPETWRCSFDTGFNLSILQNGTQNLTHISINIPRNGTWPLETLEKVAAIPTLRSADLWMNIQSLCREQMEEYQMNRPLIPAGVIIGEDLCKGEDQFQKPFLGEKSALELFTHMREQKEGEELSEVTFWVGDWTRPWDGALYSPAWVEGKRAKVICKADRDVEIKGWCLAKACQTDPDWDGELDDWSVLDISKEY</sequence>
<evidence type="ECO:0008006" key="4">
    <source>
        <dbReference type="Google" id="ProtNLM"/>
    </source>
</evidence>
<organism evidence="2 3">
    <name type="scientific">Clathrospora elynae</name>
    <dbReference type="NCBI Taxonomy" id="706981"/>
    <lineage>
        <taxon>Eukaryota</taxon>
        <taxon>Fungi</taxon>
        <taxon>Dikarya</taxon>
        <taxon>Ascomycota</taxon>
        <taxon>Pezizomycotina</taxon>
        <taxon>Dothideomycetes</taxon>
        <taxon>Pleosporomycetidae</taxon>
        <taxon>Pleosporales</taxon>
        <taxon>Diademaceae</taxon>
        <taxon>Clathrospora</taxon>
    </lineage>
</organism>
<dbReference type="OrthoDB" id="3945550at2759"/>
<dbReference type="EMBL" id="ML976068">
    <property type="protein sequence ID" value="KAF1940146.1"/>
    <property type="molecule type" value="Genomic_DNA"/>
</dbReference>
<proteinExistence type="predicted"/>
<evidence type="ECO:0000313" key="3">
    <source>
        <dbReference type="Proteomes" id="UP000800038"/>
    </source>
</evidence>
<feature type="signal peptide" evidence="1">
    <location>
        <begin position="1"/>
        <end position="19"/>
    </location>
</feature>
<protein>
    <recommendedName>
        <fullName evidence="4">F-box domain-containing protein</fullName>
    </recommendedName>
</protein>
<evidence type="ECO:0000256" key="1">
    <source>
        <dbReference type="SAM" id="SignalP"/>
    </source>
</evidence>
<keyword evidence="1" id="KW-0732">Signal</keyword>
<name>A0A6A5SNJ6_9PLEO</name>